<keyword evidence="1" id="KW-0812">Transmembrane</keyword>
<evidence type="ECO:0000313" key="3">
    <source>
        <dbReference type="Proteomes" id="UP001448207"/>
    </source>
</evidence>
<sequence>MKRKEMVSCFYFTSLFSLYIFLVRLSSFPFFILFSLPLLLLLLAFHYSVQFDSRGAAKKKDF</sequence>
<comment type="caution">
    <text evidence="2">The sequence shown here is derived from an EMBL/GenBank/DDBJ whole genome shotgun (WGS) entry which is preliminary data.</text>
</comment>
<keyword evidence="1" id="KW-0472">Membrane</keyword>
<organism evidence="2 3">
    <name type="scientific">Phycomyces blakesleeanus</name>
    <dbReference type="NCBI Taxonomy" id="4837"/>
    <lineage>
        <taxon>Eukaryota</taxon>
        <taxon>Fungi</taxon>
        <taxon>Fungi incertae sedis</taxon>
        <taxon>Mucoromycota</taxon>
        <taxon>Mucoromycotina</taxon>
        <taxon>Mucoromycetes</taxon>
        <taxon>Mucorales</taxon>
        <taxon>Phycomycetaceae</taxon>
        <taxon>Phycomyces</taxon>
    </lineage>
</organism>
<dbReference type="EMBL" id="JBCLYO010000002">
    <property type="protein sequence ID" value="KAL0093003.1"/>
    <property type="molecule type" value="Genomic_DNA"/>
</dbReference>
<gene>
    <name evidence="2" type="ORF">J3Q64DRAFT_1722497</name>
</gene>
<evidence type="ECO:0000313" key="2">
    <source>
        <dbReference type="EMBL" id="KAL0093003.1"/>
    </source>
</evidence>
<keyword evidence="3" id="KW-1185">Reference proteome</keyword>
<feature type="transmembrane region" description="Helical" evidence="1">
    <location>
        <begin position="31"/>
        <end position="49"/>
    </location>
</feature>
<reference evidence="2 3" key="1">
    <citation type="submission" date="2024-04" db="EMBL/GenBank/DDBJ databases">
        <title>Symmetric and asymmetric DNA N6-adenine methylation regulates different biological responses in Mucorales.</title>
        <authorList>
            <consortium name="Lawrence Berkeley National Laboratory"/>
            <person name="Lax C."/>
            <person name="Mondo S.J."/>
            <person name="Osorio-Concepcion M."/>
            <person name="Muszewska A."/>
            <person name="Corrochano-Luque M."/>
            <person name="Gutierrez G."/>
            <person name="Riley R."/>
            <person name="Lipzen A."/>
            <person name="Guo J."/>
            <person name="Hundley H."/>
            <person name="Amirebrahimi M."/>
            <person name="Ng V."/>
            <person name="Lorenzo-Gutierrez D."/>
            <person name="Binder U."/>
            <person name="Yang J."/>
            <person name="Song Y."/>
            <person name="Canovas D."/>
            <person name="Navarro E."/>
            <person name="Freitag M."/>
            <person name="Gabaldon T."/>
            <person name="Grigoriev I.V."/>
            <person name="Corrochano L.M."/>
            <person name="Nicolas F.E."/>
            <person name="Garre V."/>
        </authorList>
    </citation>
    <scope>NUCLEOTIDE SEQUENCE [LARGE SCALE GENOMIC DNA]</scope>
    <source>
        <strain evidence="2 3">L51</strain>
    </source>
</reference>
<feature type="transmembrane region" description="Helical" evidence="1">
    <location>
        <begin position="7"/>
        <end position="25"/>
    </location>
</feature>
<keyword evidence="1" id="KW-1133">Transmembrane helix</keyword>
<evidence type="ECO:0000256" key="1">
    <source>
        <dbReference type="SAM" id="Phobius"/>
    </source>
</evidence>
<accession>A0ABR3BAC6</accession>
<protein>
    <submittedName>
        <fullName evidence="2">Uncharacterized protein</fullName>
    </submittedName>
</protein>
<feature type="non-terminal residue" evidence="2">
    <location>
        <position position="62"/>
    </location>
</feature>
<proteinExistence type="predicted"/>
<dbReference type="Proteomes" id="UP001448207">
    <property type="component" value="Unassembled WGS sequence"/>
</dbReference>
<name>A0ABR3BAC6_PHYBL</name>